<dbReference type="HOGENOM" id="CLU_038053_0_1_6"/>
<dbReference type="Gene3D" id="3.30.870.10">
    <property type="entry name" value="Endonuclease Chain A"/>
    <property type="match status" value="2"/>
</dbReference>
<dbReference type="PANTHER" id="PTHR21248:SF23">
    <property type="entry name" value="CARDIOLIPIN SYNTHASE B"/>
    <property type="match status" value="1"/>
</dbReference>
<dbReference type="Proteomes" id="UP000002383">
    <property type="component" value="Chromosome"/>
</dbReference>
<dbReference type="OrthoDB" id="9762009at2"/>
<dbReference type="AlphaFoldDB" id="B8GLH2"/>
<keyword evidence="3" id="KW-1185">Reference proteome</keyword>
<dbReference type="CDD" id="cd09110">
    <property type="entry name" value="PLDc_CLS_1"/>
    <property type="match status" value="1"/>
</dbReference>
<dbReference type="eggNOG" id="COG1502">
    <property type="taxonomic scope" value="Bacteria"/>
</dbReference>
<dbReference type="CDD" id="cd09159">
    <property type="entry name" value="PLDc_ybhO_like_2"/>
    <property type="match status" value="1"/>
</dbReference>
<dbReference type="PANTHER" id="PTHR21248">
    <property type="entry name" value="CARDIOLIPIN SYNTHASE"/>
    <property type="match status" value="1"/>
</dbReference>
<dbReference type="SMART" id="SM00155">
    <property type="entry name" value="PLDc"/>
    <property type="match status" value="2"/>
</dbReference>
<reference evidence="2 3" key="1">
    <citation type="journal article" date="2011" name="Stand. Genomic Sci.">
        <title>Complete genome sequence of 'Thioalkalivibrio sulfidophilus' HL-EbGr7.</title>
        <authorList>
            <person name="Muyzer G."/>
            <person name="Sorokin D.Y."/>
            <person name="Mavromatis K."/>
            <person name="Lapidus A."/>
            <person name="Clum A."/>
            <person name="Ivanova N."/>
            <person name="Pati A."/>
            <person name="d'Haeseleer P."/>
            <person name="Woyke T."/>
            <person name="Kyrpides N.C."/>
        </authorList>
    </citation>
    <scope>NUCLEOTIDE SEQUENCE [LARGE SCALE GENOMIC DNA]</scope>
    <source>
        <strain evidence="2 3">HL-EbGR7</strain>
    </source>
</reference>
<dbReference type="GO" id="GO:0016020">
    <property type="term" value="C:membrane"/>
    <property type="evidence" value="ECO:0007669"/>
    <property type="project" value="TreeGrafter"/>
</dbReference>
<protein>
    <submittedName>
        <fullName evidence="2">Phospholipase D/Transphosphatidylase</fullName>
    </submittedName>
</protein>
<gene>
    <name evidence="2" type="ordered locus">Tgr7_2449</name>
</gene>
<feature type="domain" description="PLD phosphodiesterase" evidence="1">
    <location>
        <begin position="116"/>
        <end position="143"/>
    </location>
</feature>
<evidence type="ECO:0000313" key="3">
    <source>
        <dbReference type="Proteomes" id="UP000002383"/>
    </source>
</evidence>
<dbReference type="GO" id="GO:0008808">
    <property type="term" value="F:cardiolipin synthase activity"/>
    <property type="evidence" value="ECO:0007669"/>
    <property type="project" value="TreeGrafter"/>
</dbReference>
<dbReference type="GO" id="GO:0032049">
    <property type="term" value="P:cardiolipin biosynthetic process"/>
    <property type="evidence" value="ECO:0007669"/>
    <property type="project" value="UniProtKB-ARBA"/>
</dbReference>
<dbReference type="KEGG" id="tgr:Tgr7_2449"/>
<dbReference type="SUPFAM" id="SSF56024">
    <property type="entry name" value="Phospholipase D/nuclease"/>
    <property type="match status" value="2"/>
</dbReference>
<evidence type="ECO:0000313" key="2">
    <source>
        <dbReference type="EMBL" id="ACL73527.1"/>
    </source>
</evidence>
<proteinExistence type="predicted"/>
<dbReference type="STRING" id="396588.Tgr7_2449"/>
<accession>B8GLH2</accession>
<dbReference type="RefSeq" id="WP_012639002.1">
    <property type="nucleotide sequence ID" value="NC_011901.1"/>
</dbReference>
<dbReference type="InterPro" id="IPR025202">
    <property type="entry name" value="PLD-like_dom"/>
</dbReference>
<dbReference type="EMBL" id="CP001339">
    <property type="protein sequence ID" value="ACL73527.1"/>
    <property type="molecule type" value="Genomic_DNA"/>
</dbReference>
<organism evidence="2 3">
    <name type="scientific">Thioalkalivibrio sulfidiphilus (strain HL-EbGR7)</name>
    <dbReference type="NCBI Taxonomy" id="396588"/>
    <lineage>
        <taxon>Bacteria</taxon>
        <taxon>Pseudomonadati</taxon>
        <taxon>Pseudomonadota</taxon>
        <taxon>Gammaproteobacteria</taxon>
        <taxon>Chromatiales</taxon>
        <taxon>Ectothiorhodospiraceae</taxon>
        <taxon>Thioalkalivibrio</taxon>
    </lineage>
</organism>
<name>B8GLH2_THISH</name>
<dbReference type="Pfam" id="PF13091">
    <property type="entry name" value="PLDc_2"/>
    <property type="match status" value="2"/>
</dbReference>
<dbReference type="InterPro" id="IPR001736">
    <property type="entry name" value="PLipase_D/transphosphatidylase"/>
</dbReference>
<sequence>MPANPLRRPRTAFPERAGHRYALLVDGERFLPAMLQAIEAARRYVLLELYLVEDGHCAGSFVDALCRAAQRGVAVFILLDGYGGRGLSEAHRQALAAAGVQLAFFNPLSLHRWRLSLWRDHRKLLLVDGEIAFTGGMGMTDDFDPAVRGEAAWHEVMLEIRGPCVQDWQKLFEAAWRRWCTDARRLPSPSRTIDSAGGGGQVLGEFGHGGRAVMSSTIAAMGRSRSRIWLATGYFVPTGRLRRALVRAARRGVDVRLLLPGPHTDHPSVWHAGRRFYGRLLRSGVKIYEYQPRFLHAKFLLCDQWASVGSSNLDHWTLRWNLEANQAVMDEDLAGALARLFEQDFAQSLAWQAEDWRARGRWQRFKEWLFGGLDDWLMQLGDRYALRMESEK</sequence>
<evidence type="ECO:0000259" key="1">
    <source>
        <dbReference type="PROSITE" id="PS50035"/>
    </source>
</evidence>
<dbReference type="PROSITE" id="PS50035">
    <property type="entry name" value="PLD"/>
    <property type="match status" value="1"/>
</dbReference>